<reference evidence="2 3" key="1">
    <citation type="submission" date="2018-12" db="EMBL/GenBank/DDBJ databases">
        <title>Complete genome sequence of Streptomyces ficellus NRRL8067, the producer of ficellomycin, feldamycin and nojirimycin.</title>
        <authorList>
            <person name="Zhang H."/>
            <person name="Yue R."/>
            <person name="Liu Y."/>
            <person name="Li M."/>
            <person name="Mu H."/>
            <person name="Zhang J."/>
        </authorList>
    </citation>
    <scope>NUCLEOTIDE SEQUENCE [LARGE SCALE GENOMIC DNA]</scope>
    <source>
        <strain evidence="2 3">NRRL 8067</strain>
    </source>
</reference>
<dbReference type="KEGG" id="sfic:EIZ62_17290"/>
<sequence>MTTAGMPVPGKRPCRAGYVRGMTMAGFLHATVTFPAVLFTAALVVVAGFWLLVLVGGADRDSFDGDVNADALRLGGVPVSVSASLLVAVAWLLAVTGSLALSVTGWPAALCHLLDAVLLFVALLGSWALMSAFVRLLTRDAGSGAGGPPGMG</sequence>
<feature type="transmembrane region" description="Helical" evidence="1">
    <location>
        <begin position="106"/>
        <end position="129"/>
    </location>
</feature>
<protein>
    <submittedName>
        <fullName evidence="2">Uncharacterized protein</fullName>
    </submittedName>
</protein>
<evidence type="ECO:0000256" key="1">
    <source>
        <dbReference type="SAM" id="Phobius"/>
    </source>
</evidence>
<feature type="transmembrane region" description="Helical" evidence="1">
    <location>
        <begin position="32"/>
        <end position="53"/>
    </location>
</feature>
<keyword evidence="3" id="KW-1185">Reference proteome</keyword>
<accession>A0A6I6F708</accession>
<proteinExistence type="predicted"/>
<evidence type="ECO:0000313" key="3">
    <source>
        <dbReference type="Proteomes" id="UP000422572"/>
    </source>
</evidence>
<keyword evidence="1" id="KW-0472">Membrane</keyword>
<dbReference type="EMBL" id="CP034279">
    <property type="protein sequence ID" value="QGV79793.1"/>
    <property type="molecule type" value="Genomic_DNA"/>
</dbReference>
<dbReference type="Proteomes" id="UP000422572">
    <property type="component" value="Chromosome"/>
</dbReference>
<evidence type="ECO:0000313" key="2">
    <source>
        <dbReference type="EMBL" id="QGV79793.1"/>
    </source>
</evidence>
<feature type="transmembrane region" description="Helical" evidence="1">
    <location>
        <begin position="74"/>
        <end position="94"/>
    </location>
</feature>
<keyword evidence="1" id="KW-0812">Transmembrane</keyword>
<dbReference type="AlphaFoldDB" id="A0A6I6F708"/>
<organism evidence="2 3">
    <name type="scientific">Streptomyces ficellus</name>
    <dbReference type="NCBI Taxonomy" id="1977088"/>
    <lineage>
        <taxon>Bacteria</taxon>
        <taxon>Bacillati</taxon>
        <taxon>Actinomycetota</taxon>
        <taxon>Actinomycetes</taxon>
        <taxon>Kitasatosporales</taxon>
        <taxon>Streptomycetaceae</taxon>
        <taxon>Streptomyces</taxon>
    </lineage>
</organism>
<name>A0A6I6F708_9ACTN</name>
<dbReference type="RefSeq" id="WP_156693528.1">
    <property type="nucleotide sequence ID" value="NZ_CP034279.1"/>
</dbReference>
<keyword evidence="1" id="KW-1133">Transmembrane helix</keyword>
<gene>
    <name evidence="2" type="ORF">EIZ62_17290</name>
</gene>